<dbReference type="EMBL" id="VXIS01000007">
    <property type="protein sequence ID" value="KAA8914221.1"/>
    <property type="molecule type" value="Genomic_DNA"/>
</dbReference>
<evidence type="ECO:0000256" key="1">
    <source>
        <dbReference type="SAM" id="MobiDB-lite"/>
    </source>
</evidence>
<keyword evidence="2" id="KW-1133">Transmembrane helix</keyword>
<feature type="compositionally biased region" description="Acidic residues" evidence="1">
    <location>
        <begin position="168"/>
        <end position="192"/>
    </location>
</feature>
<evidence type="ECO:0000256" key="2">
    <source>
        <dbReference type="SAM" id="Phobius"/>
    </source>
</evidence>
<dbReference type="Proteomes" id="UP000326924">
    <property type="component" value="Unassembled WGS sequence"/>
</dbReference>
<keyword evidence="2" id="KW-0472">Membrane</keyword>
<gene>
    <name evidence="3" type="ORF">FN846DRAFT_667869</name>
</gene>
<evidence type="ECO:0000313" key="4">
    <source>
        <dbReference type="Proteomes" id="UP000326924"/>
    </source>
</evidence>
<proteinExistence type="predicted"/>
<protein>
    <submittedName>
        <fullName evidence="3">Uncharacterized protein</fullName>
    </submittedName>
</protein>
<feature type="transmembrane region" description="Helical" evidence="2">
    <location>
        <begin position="359"/>
        <end position="380"/>
    </location>
</feature>
<comment type="caution">
    <text evidence="3">The sequence shown here is derived from an EMBL/GenBank/DDBJ whole genome shotgun (WGS) entry which is preliminary data.</text>
</comment>
<feature type="region of interest" description="Disordered" evidence="1">
    <location>
        <begin position="163"/>
        <end position="195"/>
    </location>
</feature>
<keyword evidence="2" id="KW-0812">Transmembrane</keyword>
<accession>A0A5J5FAB7</accession>
<organism evidence="3 4">
    <name type="scientific">Sphaerosporella brunnea</name>
    <dbReference type="NCBI Taxonomy" id="1250544"/>
    <lineage>
        <taxon>Eukaryota</taxon>
        <taxon>Fungi</taxon>
        <taxon>Dikarya</taxon>
        <taxon>Ascomycota</taxon>
        <taxon>Pezizomycotina</taxon>
        <taxon>Pezizomycetes</taxon>
        <taxon>Pezizales</taxon>
        <taxon>Pyronemataceae</taxon>
        <taxon>Sphaerosporella</taxon>
    </lineage>
</organism>
<keyword evidence="4" id="KW-1185">Reference proteome</keyword>
<reference evidence="3 4" key="1">
    <citation type="submission" date="2019-09" db="EMBL/GenBank/DDBJ databases">
        <title>Draft genome of the ectomycorrhizal ascomycete Sphaerosporella brunnea.</title>
        <authorList>
            <consortium name="DOE Joint Genome Institute"/>
            <person name="Benucci G.M."/>
            <person name="Marozzi G."/>
            <person name="Antonielli L."/>
            <person name="Sanchez S."/>
            <person name="Marco P."/>
            <person name="Wang X."/>
            <person name="Falini L.B."/>
            <person name="Barry K."/>
            <person name="Haridas S."/>
            <person name="Lipzen A."/>
            <person name="Labutti K."/>
            <person name="Grigoriev I.V."/>
            <person name="Murat C."/>
            <person name="Martin F."/>
            <person name="Albertini E."/>
            <person name="Donnini D."/>
            <person name="Bonito G."/>
        </authorList>
    </citation>
    <scope>NUCLEOTIDE SEQUENCE [LARGE SCALE GENOMIC DNA]</scope>
    <source>
        <strain evidence="3 4">Sb_GMNB300</strain>
    </source>
</reference>
<dbReference type="AlphaFoldDB" id="A0A5J5FAB7"/>
<feature type="compositionally biased region" description="Basic and acidic residues" evidence="1">
    <location>
        <begin position="313"/>
        <end position="328"/>
    </location>
</feature>
<name>A0A5J5FAB7_9PEZI</name>
<feature type="region of interest" description="Disordered" evidence="1">
    <location>
        <begin position="90"/>
        <end position="147"/>
    </location>
</feature>
<feature type="compositionally biased region" description="Polar residues" evidence="1">
    <location>
        <begin position="91"/>
        <end position="104"/>
    </location>
</feature>
<sequence length="393" mass="43663">MEALPEITPVQQQLSRERFHDREELAEQITTLKSLLRLDADGIGDCEDLIDVLERTRTYLDRFSITVQRESMSLESPSAIPPAGAFRFETSDNLDATDSPSSPDRINRVRSLSGSSTRSSWRSTPSTASTAATSVSPPDSFFSQRFSSPPMFEYPYTSRFRRFRDPEIVEGDDEEDGQEAEDMDMEDEEGPDASDASFQRLSTILASLQRQAEASLCSPPTIEEEASEDAASFWGDADVRGDLSPISTKGMNHRHSQPGTPRLSATLPSRKVSAFSFSLPQSPVKRASWAGDQLFSSASQSAPVRRRSALVPGHERQSSRDSIAEGKSTEMDLERTVMEFLEFFGRGSSGEADIMFRWVWIYMMGGGFVWLVVGWVLGWGCNACGESLVCERR</sequence>
<feature type="region of interest" description="Disordered" evidence="1">
    <location>
        <begin position="305"/>
        <end position="328"/>
    </location>
</feature>
<evidence type="ECO:0000313" key="3">
    <source>
        <dbReference type="EMBL" id="KAA8914221.1"/>
    </source>
</evidence>
<feature type="region of interest" description="Disordered" evidence="1">
    <location>
        <begin position="215"/>
        <end position="265"/>
    </location>
</feature>
<feature type="compositionally biased region" description="Low complexity" evidence="1">
    <location>
        <begin position="110"/>
        <end position="140"/>
    </location>
</feature>
<dbReference type="InParanoid" id="A0A5J5FAB7"/>
<dbReference type="OrthoDB" id="5385394at2759"/>